<feature type="transmembrane region" description="Helical" evidence="2">
    <location>
        <begin position="132"/>
        <end position="150"/>
    </location>
</feature>
<keyword evidence="2" id="KW-0472">Membrane</keyword>
<feature type="transmembrane region" description="Helical" evidence="2">
    <location>
        <begin position="162"/>
        <end position="189"/>
    </location>
</feature>
<organism evidence="3 4">
    <name type="scientific">Paracraurococcus lichenis</name>
    <dbReference type="NCBI Taxonomy" id="3064888"/>
    <lineage>
        <taxon>Bacteria</taxon>
        <taxon>Pseudomonadati</taxon>
        <taxon>Pseudomonadota</taxon>
        <taxon>Alphaproteobacteria</taxon>
        <taxon>Acetobacterales</taxon>
        <taxon>Roseomonadaceae</taxon>
        <taxon>Paracraurococcus</taxon>
    </lineage>
</organism>
<gene>
    <name evidence="3" type="ORF">Q7A36_16415</name>
</gene>
<feature type="transmembrane region" description="Helical" evidence="2">
    <location>
        <begin position="108"/>
        <end position="126"/>
    </location>
</feature>
<feature type="transmembrane region" description="Helical" evidence="2">
    <location>
        <begin position="201"/>
        <end position="221"/>
    </location>
</feature>
<evidence type="ECO:0000313" key="4">
    <source>
        <dbReference type="Proteomes" id="UP001243009"/>
    </source>
</evidence>
<evidence type="ECO:0000313" key="3">
    <source>
        <dbReference type="EMBL" id="MDO9709938.1"/>
    </source>
</evidence>
<dbReference type="Proteomes" id="UP001243009">
    <property type="component" value="Unassembled WGS sequence"/>
</dbReference>
<feature type="transmembrane region" description="Helical" evidence="2">
    <location>
        <begin position="80"/>
        <end position="96"/>
    </location>
</feature>
<comment type="caution">
    <text evidence="3">The sequence shown here is derived from an EMBL/GenBank/DDBJ whole genome shotgun (WGS) entry which is preliminary data.</text>
</comment>
<feature type="region of interest" description="Disordered" evidence="1">
    <location>
        <begin position="361"/>
        <end position="387"/>
    </location>
</feature>
<dbReference type="RefSeq" id="WP_305104805.1">
    <property type="nucleotide sequence ID" value="NZ_JAUTWS010000014.1"/>
</dbReference>
<evidence type="ECO:0000256" key="2">
    <source>
        <dbReference type="SAM" id="Phobius"/>
    </source>
</evidence>
<protein>
    <recommendedName>
        <fullName evidence="5">Glycosyltransferase RgtA/B/C/D-like domain-containing protein</fullName>
    </recommendedName>
</protein>
<evidence type="ECO:0008006" key="5">
    <source>
        <dbReference type="Google" id="ProtNLM"/>
    </source>
</evidence>
<name>A0ABT9E1B6_9PROT</name>
<feature type="transmembrane region" description="Helical" evidence="2">
    <location>
        <begin position="275"/>
        <end position="295"/>
    </location>
</feature>
<dbReference type="EMBL" id="JAUTWS010000014">
    <property type="protein sequence ID" value="MDO9709938.1"/>
    <property type="molecule type" value="Genomic_DNA"/>
</dbReference>
<reference evidence="3 4" key="1">
    <citation type="submission" date="2023-08" db="EMBL/GenBank/DDBJ databases">
        <title>The draft genome sequence of Paracraurococcus sp. LOR1-02.</title>
        <authorList>
            <person name="Kingkaew E."/>
            <person name="Tanasupawat S."/>
        </authorList>
    </citation>
    <scope>NUCLEOTIDE SEQUENCE [LARGE SCALE GENOMIC DNA]</scope>
    <source>
        <strain evidence="3 4">LOR1-02</strain>
    </source>
</reference>
<proteinExistence type="predicted"/>
<sequence>MLLAACAAYGQWITAGVSLPPDLDSFRDIAVMQGLLDGNWFGDPTTPGTPRYYPPLVPVLYGATQFVFGGTDLVGFSARAAPWLNLISPVLFFLMARRLLDSLPAASAALAVFVLLNGVRGAYWLFGGYTPWPAAPMLALALFFAAVMLLRARVAAGRIGDAALVGAAAGLVGLAHLVPALLLSAIILAAAATAQGPRLRMLAWVAVAGAAECLVMAPYLLPPLATDGVLNRAGGAWTDPALTLRAGAVAKLALQHAPGLAAVTTLWWLRRDVQLSRVSAAIIATWIGVPLLFLLRHYACAALPLGGPAACRVFVVPAHHPQPAGCSWCPPTIGTFTFTRVGPALSAWRSGKSRAAGLRSRARDRLSGAVSRQARQQPSRSELAAPAWRPGHSIGRCGTGACCRRSRRSWMSWPIAGSWRTPVRTRSSPRRTGIGRSFVPTRTA</sequence>
<keyword evidence="2" id="KW-0812">Transmembrane</keyword>
<keyword evidence="4" id="KW-1185">Reference proteome</keyword>
<feature type="compositionally biased region" description="Low complexity" evidence="1">
    <location>
        <begin position="420"/>
        <end position="432"/>
    </location>
</feature>
<evidence type="ECO:0000256" key="1">
    <source>
        <dbReference type="SAM" id="MobiDB-lite"/>
    </source>
</evidence>
<keyword evidence="2" id="KW-1133">Transmembrane helix</keyword>
<accession>A0ABT9E1B6</accession>
<feature type="region of interest" description="Disordered" evidence="1">
    <location>
        <begin position="420"/>
        <end position="444"/>
    </location>
</feature>